<dbReference type="Proteomes" id="UP000053240">
    <property type="component" value="Unassembled WGS sequence"/>
</dbReference>
<dbReference type="STRING" id="76193.A0A194R340"/>
<feature type="region of interest" description="Disordered" evidence="1">
    <location>
        <begin position="68"/>
        <end position="110"/>
    </location>
</feature>
<organism evidence="2 3">
    <name type="scientific">Papilio machaon</name>
    <name type="common">Old World swallowtail butterfly</name>
    <dbReference type="NCBI Taxonomy" id="76193"/>
    <lineage>
        <taxon>Eukaryota</taxon>
        <taxon>Metazoa</taxon>
        <taxon>Ecdysozoa</taxon>
        <taxon>Arthropoda</taxon>
        <taxon>Hexapoda</taxon>
        <taxon>Insecta</taxon>
        <taxon>Pterygota</taxon>
        <taxon>Neoptera</taxon>
        <taxon>Endopterygota</taxon>
        <taxon>Lepidoptera</taxon>
        <taxon>Glossata</taxon>
        <taxon>Ditrysia</taxon>
        <taxon>Papilionoidea</taxon>
        <taxon>Papilionidae</taxon>
        <taxon>Papilioninae</taxon>
        <taxon>Papilio</taxon>
    </lineage>
</organism>
<dbReference type="EMBL" id="KQ460878">
    <property type="protein sequence ID" value="KPJ11660.1"/>
    <property type="molecule type" value="Genomic_DNA"/>
</dbReference>
<dbReference type="AlphaFoldDB" id="A0A194R340"/>
<evidence type="ECO:0000313" key="3">
    <source>
        <dbReference type="Proteomes" id="UP000053240"/>
    </source>
</evidence>
<sequence>MTEEKLLHEEVHTNWEEAQRLGVSGDLADELRPFLPPGVDVTFIGSRPRTKEVLQRRMYQADIQKWLSEEDDSEDLPPSTTVTSSEDPLAPPLIQQPDGDNHQIRPGYQL</sequence>
<evidence type="ECO:0000313" key="2">
    <source>
        <dbReference type="EMBL" id="KPJ11660.1"/>
    </source>
</evidence>
<keyword evidence="3" id="KW-1185">Reference proteome</keyword>
<proteinExistence type="predicted"/>
<protein>
    <submittedName>
        <fullName evidence="2">Uncharacterized protein</fullName>
    </submittedName>
</protein>
<dbReference type="InParanoid" id="A0A194R340"/>
<reference evidence="2 3" key="1">
    <citation type="journal article" date="2015" name="Nat. Commun.">
        <title>Outbred genome sequencing and CRISPR/Cas9 gene editing in butterflies.</title>
        <authorList>
            <person name="Li X."/>
            <person name="Fan D."/>
            <person name="Zhang W."/>
            <person name="Liu G."/>
            <person name="Zhang L."/>
            <person name="Zhao L."/>
            <person name="Fang X."/>
            <person name="Chen L."/>
            <person name="Dong Y."/>
            <person name="Chen Y."/>
            <person name="Ding Y."/>
            <person name="Zhao R."/>
            <person name="Feng M."/>
            <person name="Zhu Y."/>
            <person name="Feng Y."/>
            <person name="Jiang X."/>
            <person name="Zhu D."/>
            <person name="Xiang H."/>
            <person name="Feng X."/>
            <person name="Li S."/>
            <person name="Wang J."/>
            <person name="Zhang G."/>
            <person name="Kronforst M.R."/>
            <person name="Wang W."/>
        </authorList>
    </citation>
    <scope>NUCLEOTIDE SEQUENCE [LARGE SCALE GENOMIC DNA]</scope>
    <source>
        <strain evidence="2">Ya'a_city_454_Pm</strain>
        <tissue evidence="2">Whole body</tissue>
    </source>
</reference>
<gene>
    <name evidence="2" type="ORF">RR48_08402</name>
</gene>
<evidence type="ECO:0000256" key="1">
    <source>
        <dbReference type="SAM" id="MobiDB-lite"/>
    </source>
</evidence>
<name>A0A194R340_PAPMA</name>
<accession>A0A194R340</accession>